<accession>A0AAV1ZB87</accession>
<keyword evidence="1" id="KW-1133">Transmembrane helix</keyword>
<evidence type="ECO:0000313" key="2">
    <source>
        <dbReference type="EMBL" id="CAL1268977.1"/>
    </source>
</evidence>
<dbReference type="Proteomes" id="UP001497382">
    <property type="component" value="Unassembled WGS sequence"/>
</dbReference>
<feature type="non-terminal residue" evidence="2">
    <location>
        <position position="67"/>
    </location>
</feature>
<feature type="transmembrane region" description="Helical" evidence="1">
    <location>
        <begin position="12"/>
        <end position="34"/>
    </location>
</feature>
<organism evidence="2 3">
    <name type="scientific">Larinioides sclopetarius</name>
    <dbReference type="NCBI Taxonomy" id="280406"/>
    <lineage>
        <taxon>Eukaryota</taxon>
        <taxon>Metazoa</taxon>
        <taxon>Ecdysozoa</taxon>
        <taxon>Arthropoda</taxon>
        <taxon>Chelicerata</taxon>
        <taxon>Arachnida</taxon>
        <taxon>Araneae</taxon>
        <taxon>Araneomorphae</taxon>
        <taxon>Entelegynae</taxon>
        <taxon>Araneoidea</taxon>
        <taxon>Araneidae</taxon>
        <taxon>Larinioides</taxon>
    </lineage>
</organism>
<sequence>MFSAIGGYMGIYLGASVATFYDLFEVAITAIMRYTKKQRKAMKKHKSQKKKAWLYGDIQKKSSVRRY</sequence>
<keyword evidence="1" id="KW-0812">Transmembrane</keyword>
<dbReference type="AlphaFoldDB" id="A0AAV1ZB87"/>
<dbReference type="EMBL" id="CAXIEN010000037">
    <property type="protein sequence ID" value="CAL1268977.1"/>
    <property type="molecule type" value="Genomic_DNA"/>
</dbReference>
<keyword evidence="3" id="KW-1185">Reference proteome</keyword>
<reference evidence="2 3" key="1">
    <citation type="submission" date="2024-04" db="EMBL/GenBank/DDBJ databases">
        <authorList>
            <person name="Rising A."/>
            <person name="Reimegard J."/>
            <person name="Sonavane S."/>
            <person name="Akerstrom W."/>
            <person name="Nylinder S."/>
            <person name="Hedman E."/>
            <person name="Kallberg Y."/>
        </authorList>
    </citation>
    <scope>NUCLEOTIDE SEQUENCE [LARGE SCALE GENOMIC DNA]</scope>
</reference>
<proteinExistence type="predicted"/>
<evidence type="ECO:0000256" key="1">
    <source>
        <dbReference type="SAM" id="Phobius"/>
    </source>
</evidence>
<protein>
    <submittedName>
        <fullName evidence="2">Uncharacterized protein</fullName>
    </submittedName>
</protein>
<name>A0AAV1ZB87_9ARAC</name>
<evidence type="ECO:0000313" key="3">
    <source>
        <dbReference type="Proteomes" id="UP001497382"/>
    </source>
</evidence>
<comment type="caution">
    <text evidence="2">The sequence shown here is derived from an EMBL/GenBank/DDBJ whole genome shotgun (WGS) entry which is preliminary data.</text>
</comment>
<gene>
    <name evidence="2" type="ORF">LARSCL_LOCUS4492</name>
</gene>
<keyword evidence="1" id="KW-0472">Membrane</keyword>
<dbReference type="Gene3D" id="1.10.287.770">
    <property type="entry name" value="YojJ-like"/>
    <property type="match status" value="1"/>
</dbReference>